<reference evidence="8 9" key="1">
    <citation type="journal article" date="2014" name="Am. J. Bot.">
        <title>Genome assembly and annotation for red clover (Trifolium pratense; Fabaceae).</title>
        <authorList>
            <person name="Istvanek J."/>
            <person name="Jaros M."/>
            <person name="Krenek A."/>
            <person name="Repkova J."/>
        </authorList>
    </citation>
    <scope>NUCLEOTIDE SEQUENCE [LARGE SCALE GENOMIC DNA]</scope>
    <source>
        <strain evidence="9">cv. Tatra</strain>
        <tissue evidence="8">Young leaves</tissue>
    </source>
</reference>
<evidence type="ECO:0000259" key="7">
    <source>
        <dbReference type="Pfam" id="PF02453"/>
    </source>
</evidence>
<organism evidence="8 9">
    <name type="scientific">Trifolium pratense</name>
    <name type="common">Red clover</name>
    <dbReference type="NCBI Taxonomy" id="57577"/>
    <lineage>
        <taxon>Eukaryota</taxon>
        <taxon>Viridiplantae</taxon>
        <taxon>Streptophyta</taxon>
        <taxon>Embryophyta</taxon>
        <taxon>Tracheophyta</taxon>
        <taxon>Spermatophyta</taxon>
        <taxon>Magnoliopsida</taxon>
        <taxon>eudicotyledons</taxon>
        <taxon>Gunneridae</taxon>
        <taxon>Pentapetalae</taxon>
        <taxon>rosids</taxon>
        <taxon>fabids</taxon>
        <taxon>Fabales</taxon>
        <taxon>Fabaceae</taxon>
        <taxon>Papilionoideae</taxon>
        <taxon>50 kb inversion clade</taxon>
        <taxon>NPAAA clade</taxon>
        <taxon>Hologalegina</taxon>
        <taxon>IRL clade</taxon>
        <taxon>Trifolieae</taxon>
        <taxon>Trifolium</taxon>
    </lineage>
</organism>
<evidence type="ECO:0000256" key="3">
    <source>
        <dbReference type="ARBA" id="ARBA00022824"/>
    </source>
</evidence>
<evidence type="ECO:0000256" key="2">
    <source>
        <dbReference type="ARBA" id="ARBA00022692"/>
    </source>
</evidence>
<gene>
    <name evidence="8" type="ORF">L195_g016166</name>
</gene>
<dbReference type="PANTHER" id="PTHR47879:SF2">
    <property type="entry name" value="RETICULON-LIKE PROTEIN B22"/>
    <property type="match status" value="1"/>
</dbReference>
<accession>A0A2K3MQB0</accession>
<evidence type="ECO:0000256" key="1">
    <source>
        <dbReference type="ARBA" id="ARBA00004477"/>
    </source>
</evidence>
<feature type="transmembrane region" description="Helical" evidence="6">
    <location>
        <begin position="26"/>
        <end position="43"/>
    </location>
</feature>
<evidence type="ECO:0000256" key="4">
    <source>
        <dbReference type="ARBA" id="ARBA00022989"/>
    </source>
</evidence>
<keyword evidence="2 6" id="KW-0812">Transmembrane</keyword>
<name>A0A2K3MQB0_TRIPR</name>
<dbReference type="GO" id="GO:0005789">
    <property type="term" value="C:endoplasmic reticulum membrane"/>
    <property type="evidence" value="ECO:0007669"/>
    <property type="project" value="UniProtKB-SubCell"/>
</dbReference>
<keyword evidence="3" id="KW-0256">Endoplasmic reticulum</keyword>
<protein>
    <submittedName>
        <fullName evidence="8">Reticulon-like protein B22-like</fullName>
    </submittedName>
</protein>
<keyword evidence="5 6" id="KW-0472">Membrane</keyword>
<keyword evidence="4 6" id="KW-1133">Transmembrane helix</keyword>
<dbReference type="InterPro" id="IPR003388">
    <property type="entry name" value="Reticulon"/>
</dbReference>
<reference evidence="8 9" key="2">
    <citation type="journal article" date="2017" name="Front. Plant Sci.">
        <title>Gene Classification and Mining of Molecular Markers Useful in Red Clover (Trifolium pratense) Breeding.</title>
        <authorList>
            <person name="Istvanek J."/>
            <person name="Dluhosova J."/>
            <person name="Dluhos P."/>
            <person name="Patkova L."/>
            <person name="Nedelnik J."/>
            <person name="Repkova J."/>
        </authorList>
    </citation>
    <scope>NUCLEOTIDE SEQUENCE [LARGE SCALE GENOMIC DNA]</scope>
    <source>
        <strain evidence="9">cv. Tatra</strain>
        <tissue evidence="8">Young leaves</tissue>
    </source>
</reference>
<evidence type="ECO:0000256" key="5">
    <source>
        <dbReference type="ARBA" id="ARBA00023136"/>
    </source>
</evidence>
<feature type="transmembrane region" description="Helical" evidence="6">
    <location>
        <begin position="128"/>
        <end position="159"/>
    </location>
</feature>
<dbReference type="EMBL" id="ASHM01011115">
    <property type="protein sequence ID" value="PNX93018.1"/>
    <property type="molecule type" value="Genomic_DNA"/>
</dbReference>
<dbReference type="Proteomes" id="UP000236291">
    <property type="component" value="Unassembled WGS sequence"/>
</dbReference>
<comment type="caution">
    <text evidence="8">The sequence shown here is derived from an EMBL/GenBank/DDBJ whole genome shotgun (WGS) entry which is preliminary data.</text>
</comment>
<dbReference type="PANTHER" id="PTHR47879">
    <property type="entry name" value="RETICULON-LIKE PROTEIN B22"/>
    <property type="match status" value="1"/>
</dbReference>
<evidence type="ECO:0000256" key="6">
    <source>
        <dbReference type="SAM" id="Phobius"/>
    </source>
</evidence>
<proteinExistence type="predicted"/>
<dbReference type="STRING" id="57577.A0A2K3MQB0"/>
<dbReference type="Pfam" id="PF02453">
    <property type="entry name" value="Reticulon"/>
    <property type="match status" value="1"/>
</dbReference>
<feature type="domain" description="Reticulon" evidence="7">
    <location>
        <begin position="28"/>
        <end position="153"/>
    </location>
</feature>
<dbReference type="AlphaFoldDB" id="A0A2K3MQB0"/>
<sequence length="227" mass="24998">MNNNNNSSEVVVVVERRKRVRRSGEIGKAIIALVCGTLVYYHCAFKNSAIVSLFSDVFIVLLCSLAILGLLFRQITIQVPVDPLEWQISQDTANTIVASLANTIGAAESVLRVAATGHDKRLFIKVIICLYALSALGRLALGITIAYAGLCLFCLYMLAECSQSISSGLAWFLGRRNDTGGEQDTIIGRDIKEEDGARGVCLREMMQFCLREAVFAYMWYCLMMPPA</sequence>
<comment type="subcellular location">
    <subcellularLocation>
        <location evidence="1">Endoplasmic reticulum membrane</location>
        <topology evidence="1">Multi-pass membrane protein</topology>
    </subcellularLocation>
</comment>
<evidence type="ECO:0000313" key="8">
    <source>
        <dbReference type="EMBL" id="PNX93018.1"/>
    </source>
</evidence>
<feature type="transmembrane region" description="Helical" evidence="6">
    <location>
        <begin position="49"/>
        <end position="72"/>
    </location>
</feature>
<dbReference type="InterPro" id="IPR044177">
    <property type="entry name" value="RTNLB22/23"/>
</dbReference>
<evidence type="ECO:0000313" key="9">
    <source>
        <dbReference type="Proteomes" id="UP000236291"/>
    </source>
</evidence>